<gene>
    <name evidence="1" type="ORF">DQG23_36045</name>
</gene>
<dbReference type="AlphaFoldDB" id="A0A329LU23"/>
<evidence type="ECO:0000313" key="1">
    <source>
        <dbReference type="EMBL" id="RAV11461.1"/>
    </source>
</evidence>
<dbReference type="Pfam" id="PF06841">
    <property type="entry name" value="Phage_T4_gp19"/>
    <property type="match status" value="1"/>
</dbReference>
<proteinExistence type="predicted"/>
<dbReference type="RefSeq" id="WP_113035891.1">
    <property type="nucleotide sequence ID" value="NZ_QMFB01000037.1"/>
</dbReference>
<comment type="caution">
    <text evidence="1">The sequence shown here is derived from an EMBL/GenBank/DDBJ whole genome shotgun (WGS) entry which is preliminary data.</text>
</comment>
<name>A0A329LU23_9BACL</name>
<organism evidence="1 2">
    <name type="scientific">Paenibacillus contaminans</name>
    <dbReference type="NCBI Taxonomy" id="450362"/>
    <lineage>
        <taxon>Bacteria</taxon>
        <taxon>Bacillati</taxon>
        <taxon>Bacillota</taxon>
        <taxon>Bacilli</taxon>
        <taxon>Bacillales</taxon>
        <taxon>Paenibacillaceae</taxon>
        <taxon>Paenibacillus</taxon>
    </lineage>
</organism>
<keyword evidence="2" id="KW-1185">Reference proteome</keyword>
<protein>
    <submittedName>
        <fullName evidence="1">Phage tail protein</fullName>
    </submittedName>
</protein>
<dbReference type="GO" id="GO:0005198">
    <property type="term" value="F:structural molecule activity"/>
    <property type="evidence" value="ECO:0007669"/>
    <property type="project" value="InterPro"/>
</dbReference>
<evidence type="ECO:0000313" key="2">
    <source>
        <dbReference type="Proteomes" id="UP000250369"/>
    </source>
</evidence>
<dbReference type="PANTHER" id="PTHR38009:SF1">
    <property type="entry name" value="CONSERVED HYPOTHETICAL PHAGE TAIL PROTEIN"/>
    <property type="match status" value="1"/>
</dbReference>
<accession>A0A329LU23</accession>
<dbReference type="InterPro" id="IPR011747">
    <property type="entry name" value="CHP02241"/>
</dbReference>
<dbReference type="InterPro" id="IPR010667">
    <property type="entry name" value="Phage_T4_Gp19"/>
</dbReference>
<dbReference type="Proteomes" id="UP000250369">
    <property type="component" value="Unassembled WGS sequence"/>
</dbReference>
<dbReference type="PANTHER" id="PTHR38009">
    <property type="entry name" value="CONSERVED HYPOTHETICAL PHAGE TAIL PROTEIN"/>
    <property type="match status" value="1"/>
</dbReference>
<sequence>MATGQRRDPLRNFRFRVEIDGIQQAGFSDATGFDSTIDVIEYREGSDPTHMRKLSGLTKFGNLTLKWGQTDSLDLYRWHKEAASGNVQRKNMSIIVVDEAGKDKARWDFVSAWPTKYDAPDFNAKGNEIAIESLEIVHEGMTRVS</sequence>
<reference evidence="1 2" key="1">
    <citation type="journal article" date="2009" name="Int. J. Syst. Evol. Microbiol.">
        <title>Paenibacillus contaminans sp. nov., isolated from a contaminated laboratory plate.</title>
        <authorList>
            <person name="Chou J.H."/>
            <person name="Lee J.H."/>
            <person name="Lin M.C."/>
            <person name="Chang P.S."/>
            <person name="Arun A.B."/>
            <person name="Young C.C."/>
            <person name="Chen W.M."/>
        </authorList>
    </citation>
    <scope>NUCLEOTIDE SEQUENCE [LARGE SCALE GENOMIC DNA]</scope>
    <source>
        <strain evidence="1 2">CKOBP-6</strain>
    </source>
</reference>
<dbReference type="OrthoDB" id="73314at2"/>
<dbReference type="NCBIfam" id="TIGR02241">
    <property type="entry name" value="conserved hypothetical phage tail region protein"/>
    <property type="match status" value="1"/>
</dbReference>
<dbReference type="EMBL" id="QMFB01000037">
    <property type="protein sequence ID" value="RAV11461.1"/>
    <property type="molecule type" value="Genomic_DNA"/>
</dbReference>